<keyword evidence="2" id="KW-1185">Reference proteome</keyword>
<evidence type="ECO:0000313" key="2">
    <source>
        <dbReference type="Proteomes" id="UP000198736"/>
    </source>
</evidence>
<proteinExistence type="predicted"/>
<organism evidence="1 2">
    <name type="scientific">Candidatus Nitrospira nitrificans</name>
    <dbReference type="NCBI Taxonomy" id="1742973"/>
    <lineage>
        <taxon>Bacteria</taxon>
        <taxon>Pseudomonadati</taxon>
        <taxon>Nitrospirota</taxon>
        <taxon>Nitrospiria</taxon>
        <taxon>Nitrospirales</taxon>
        <taxon>Nitrospiraceae</taxon>
        <taxon>Nitrospira</taxon>
    </lineage>
</organism>
<accession>A0A0S4L7W3</accession>
<sequence length="74" mass="8211">MQAAPCRQIVSVHLVRRLTVNRLMRFGLLMAAIDDTSKATLEGDITGGIYPCIYHDKTMNSARVKGWYGAPDTN</sequence>
<name>A0A0S4L7W3_9BACT</name>
<dbReference type="EMBL" id="CZPZ01000005">
    <property type="protein sequence ID" value="CUS33621.1"/>
    <property type="molecule type" value="Genomic_DNA"/>
</dbReference>
<dbReference type="AlphaFoldDB" id="A0A0S4L7W3"/>
<evidence type="ECO:0000313" key="1">
    <source>
        <dbReference type="EMBL" id="CUS33621.1"/>
    </source>
</evidence>
<protein>
    <submittedName>
        <fullName evidence="1">Uncharacterized protein</fullName>
    </submittedName>
</protein>
<reference evidence="2" key="1">
    <citation type="submission" date="2015-10" db="EMBL/GenBank/DDBJ databases">
        <authorList>
            <person name="Luecker S."/>
            <person name="Luecker S."/>
        </authorList>
    </citation>
    <scope>NUCLEOTIDE SEQUENCE [LARGE SCALE GENOMIC DNA]</scope>
</reference>
<gene>
    <name evidence="1" type="ORF">COMA2_130151</name>
</gene>
<dbReference type="Proteomes" id="UP000198736">
    <property type="component" value="Unassembled WGS sequence"/>
</dbReference>